<name>E0RU68_WINT6</name>
<dbReference type="PANTHER" id="PTHR30373">
    <property type="entry name" value="UPF0603 PROTEIN YGCG"/>
    <property type="match status" value="1"/>
</dbReference>
<organism evidence="2 3">
    <name type="scientific">Winmispira thermophila (strain ATCC 49972 / DSM 6192 / RI 19.B1)</name>
    <name type="common">Spirochaeta thermophila</name>
    <dbReference type="NCBI Taxonomy" id="665571"/>
    <lineage>
        <taxon>Bacteria</taxon>
        <taxon>Pseudomonadati</taxon>
        <taxon>Spirochaetota</taxon>
        <taxon>Spirochaetia</taxon>
        <taxon>Winmispirales</taxon>
        <taxon>Winmispiraceae</taxon>
        <taxon>Winmispira</taxon>
    </lineage>
</organism>
<reference evidence="2 3" key="2">
    <citation type="journal article" date="2010" name="J. Bacteriol.">
        <title>Genome sequence of the polysaccharide-degrading, thermophilic anaerobe Spirochaeta thermophila DSM 6192.</title>
        <authorList>
            <person name="Angelov A."/>
            <person name="Liebl S."/>
            <person name="Ballschmiter M."/>
            <person name="Bomeke M."/>
            <person name="Lehmann R."/>
            <person name="Liesegang H."/>
            <person name="Daniel R."/>
            <person name="Liebl W."/>
        </authorList>
    </citation>
    <scope>NUCLEOTIDE SEQUENCE [LARGE SCALE GENOMIC DNA]</scope>
    <source>
        <strain evidence="3">ATCC 49972 / DSM 6192 / RI 19.B1</strain>
    </source>
</reference>
<sequence>MEEAVKTFRKLGMYRTIHRTGVLFFLATENRAFAVVGDEGIHAKAGEGFWKEAAGKIEEYFRRGEFGNGLIAGIREVGRILETHFPITPDDVNELPDDISFE</sequence>
<accession>E0RU68</accession>
<reference key="1">
    <citation type="submission" date="2009-08" db="EMBL/GenBank/DDBJ databases">
        <title>The genome sequence of Spirochaeta thermophila DSM6192.</title>
        <authorList>
            <person name="Angelov A."/>
            <person name="Mientus M."/>
            <person name="Wittenberg S."/>
            <person name="Lehmann R."/>
            <person name="Liesegang H."/>
            <person name="Daniel R."/>
            <person name="Liebl W."/>
        </authorList>
    </citation>
    <scope>NUCLEOTIDE SEQUENCE</scope>
    <source>
        <strain>DSM 6192</strain>
    </source>
</reference>
<evidence type="ECO:0000259" key="1">
    <source>
        <dbReference type="Pfam" id="PF04536"/>
    </source>
</evidence>
<protein>
    <submittedName>
        <fullName evidence="2">Putative long-chain-fatty-acid-CoA ligase</fullName>
    </submittedName>
</protein>
<evidence type="ECO:0000313" key="2">
    <source>
        <dbReference type="EMBL" id="ADN02289.1"/>
    </source>
</evidence>
<dbReference type="AlphaFoldDB" id="E0RU68"/>
<proteinExistence type="predicted"/>
<gene>
    <name evidence="2" type="ordered locus">STHERM_c13490</name>
</gene>
<feature type="domain" description="TPM" evidence="1">
    <location>
        <begin position="4"/>
        <end position="79"/>
    </location>
</feature>
<dbReference type="Pfam" id="PF04536">
    <property type="entry name" value="TPM_phosphatase"/>
    <property type="match status" value="1"/>
</dbReference>
<dbReference type="HOGENOM" id="CLU_086382_1_1_12"/>
<dbReference type="PaxDb" id="665571-STHERM_c13490"/>
<dbReference type="Gene3D" id="3.10.310.50">
    <property type="match status" value="1"/>
</dbReference>
<dbReference type="PANTHER" id="PTHR30373:SF8">
    <property type="entry name" value="BLL7265 PROTEIN"/>
    <property type="match status" value="1"/>
</dbReference>
<dbReference type="GO" id="GO:0016874">
    <property type="term" value="F:ligase activity"/>
    <property type="evidence" value="ECO:0007669"/>
    <property type="project" value="UniProtKB-KW"/>
</dbReference>
<dbReference type="EMBL" id="CP001698">
    <property type="protein sequence ID" value="ADN02289.1"/>
    <property type="molecule type" value="Genomic_DNA"/>
</dbReference>
<evidence type="ECO:0000313" key="3">
    <source>
        <dbReference type="Proteomes" id="UP000001296"/>
    </source>
</evidence>
<dbReference type="eggNOG" id="COG3762">
    <property type="taxonomic scope" value="Bacteria"/>
</dbReference>
<dbReference type="InterPro" id="IPR007621">
    <property type="entry name" value="TPM_dom"/>
</dbReference>
<keyword evidence="2" id="KW-0436">Ligase</keyword>
<dbReference type="Proteomes" id="UP000001296">
    <property type="component" value="Chromosome"/>
</dbReference>
<dbReference type="KEGG" id="sta:STHERM_c13490"/>